<dbReference type="AlphaFoldDB" id="A0A7Y8L0E7"/>
<comment type="caution">
    <text evidence="1">The sequence shown here is derived from an EMBL/GenBank/DDBJ whole genome shotgun (WGS) entry which is preliminary data.</text>
</comment>
<keyword evidence="1" id="KW-0808">Transferase</keyword>
<dbReference type="Gene3D" id="3.90.550.10">
    <property type="entry name" value="Spore Coat Polysaccharide Biosynthesis Protein SpsA, Chain A"/>
    <property type="match status" value="1"/>
</dbReference>
<dbReference type="SUPFAM" id="SSF53448">
    <property type="entry name" value="Nucleotide-diphospho-sugar transferases"/>
    <property type="match status" value="1"/>
</dbReference>
<sequence>MQAVNVLCIKWGKKYGPEYVNKLHSMVSRHLHRPFRFVCLTDDGAGIDPAIEVKPIPMVGFDEFDQRKPWTFGHGWLKLTSFASPLYDLQGRTLFLDLDIVILDSLDPFFEQPGEFTVIKEWDKKDGTGNTSCYVYTIGAHADALEHLKNDYPASISSVRNEQEFITLYLARQGKLSYWPDTWCRSFKRHCLRGGIMGWFLPPTIPEGARIIAFHGKPNPPDAIAGVSGKWYRRVLPTQWVADHWR</sequence>
<protein>
    <submittedName>
        <fullName evidence="1">Glycosyltransferase</fullName>
    </submittedName>
</protein>
<name>A0A7Y8L0E7_9BURK</name>
<accession>A0A7Y8L0E7</accession>
<evidence type="ECO:0000313" key="2">
    <source>
        <dbReference type="Proteomes" id="UP000545507"/>
    </source>
</evidence>
<keyword evidence="2" id="KW-1185">Reference proteome</keyword>
<proteinExistence type="predicted"/>
<organism evidence="1 2">
    <name type="scientific">Hydrogenophaga aromaticivorans</name>
    <dbReference type="NCBI Taxonomy" id="2610898"/>
    <lineage>
        <taxon>Bacteria</taxon>
        <taxon>Pseudomonadati</taxon>
        <taxon>Pseudomonadota</taxon>
        <taxon>Betaproteobacteria</taxon>
        <taxon>Burkholderiales</taxon>
        <taxon>Comamonadaceae</taxon>
        <taxon>Hydrogenophaga</taxon>
    </lineage>
</organism>
<gene>
    <name evidence="1" type="ORF">F3K02_22855</name>
</gene>
<dbReference type="InterPro" id="IPR029044">
    <property type="entry name" value="Nucleotide-diphossugar_trans"/>
</dbReference>
<dbReference type="EMBL" id="VYGV01000025">
    <property type="protein sequence ID" value="NWF48073.1"/>
    <property type="molecule type" value="Genomic_DNA"/>
</dbReference>
<dbReference type="RefSeq" id="WP_177138337.1">
    <property type="nucleotide sequence ID" value="NZ_JAGPWB010000021.1"/>
</dbReference>
<dbReference type="Proteomes" id="UP000545507">
    <property type="component" value="Unassembled WGS sequence"/>
</dbReference>
<evidence type="ECO:0000313" key="1">
    <source>
        <dbReference type="EMBL" id="NWF48073.1"/>
    </source>
</evidence>
<reference evidence="1 2" key="1">
    <citation type="submission" date="2019-09" db="EMBL/GenBank/DDBJ databases">
        <title>Hydrogenophaga aromatica sp. nov., isolated from a para-xylene-degrading enrichment culture.</title>
        <authorList>
            <person name="Tancsics A."/>
            <person name="Banerjee S."/>
        </authorList>
    </citation>
    <scope>NUCLEOTIDE SEQUENCE [LARGE SCALE GENOMIC DNA]</scope>
    <source>
        <strain evidence="1 2">D2P1</strain>
    </source>
</reference>
<dbReference type="GO" id="GO:0016740">
    <property type="term" value="F:transferase activity"/>
    <property type="evidence" value="ECO:0007669"/>
    <property type="project" value="UniProtKB-KW"/>
</dbReference>